<dbReference type="GO" id="GO:0000723">
    <property type="term" value="P:telomere maintenance"/>
    <property type="evidence" value="ECO:0007669"/>
    <property type="project" value="TreeGrafter"/>
</dbReference>
<evidence type="ECO:0000256" key="5">
    <source>
        <dbReference type="SAM" id="MobiDB-lite"/>
    </source>
</evidence>
<reference evidence="6 7" key="1">
    <citation type="journal article" date="2013" name="MBio">
        <title>Genome sequencing of the plant pathogen Taphrina deformans, the causal agent of peach leaf curl.</title>
        <authorList>
            <person name="Cisse O.H."/>
            <person name="Almeida J.M.G.C.F."/>
            <person name="Fonseca A."/>
            <person name="Kumar A.A."/>
            <person name="Salojaervi J."/>
            <person name="Overmyer K."/>
            <person name="Hauser P.M."/>
            <person name="Pagni M."/>
        </authorList>
    </citation>
    <scope>NUCLEOTIDE SEQUENCE [LARGE SCALE GENOMIC DNA]</scope>
    <source>
        <strain evidence="7">PYCC 5710 / ATCC 11124 / CBS 356.35 / IMI 108563 / JCM 9778 / NBRC 8474</strain>
    </source>
</reference>
<dbReference type="STRING" id="1097556.R4XGX8"/>
<keyword evidence="3" id="KW-0539">Nucleus</keyword>
<evidence type="ECO:0000256" key="2">
    <source>
        <dbReference type="ARBA" id="ARBA00005563"/>
    </source>
</evidence>
<name>R4XGX8_TAPDE</name>
<dbReference type="GO" id="GO:0044778">
    <property type="term" value="P:meiotic DNA integrity checkpoint signaling"/>
    <property type="evidence" value="ECO:0007669"/>
    <property type="project" value="TreeGrafter"/>
</dbReference>
<comment type="subcellular location">
    <subcellularLocation>
        <location evidence="1">Nucleus</location>
    </subcellularLocation>
</comment>
<accession>R4XGX8</accession>
<organism evidence="6 7">
    <name type="scientific">Taphrina deformans (strain PYCC 5710 / ATCC 11124 / CBS 356.35 / IMI 108563 / JCM 9778 / NBRC 8474)</name>
    <name type="common">Peach leaf curl fungus</name>
    <name type="synonym">Lalaria deformans</name>
    <dbReference type="NCBI Taxonomy" id="1097556"/>
    <lineage>
        <taxon>Eukaryota</taxon>
        <taxon>Fungi</taxon>
        <taxon>Dikarya</taxon>
        <taxon>Ascomycota</taxon>
        <taxon>Taphrinomycotina</taxon>
        <taxon>Taphrinomycetes</taxon>
        <taxon>Taphrinales</taxon>
        <taxon>Taphrinaceae</taxon>
        <taxon>Taphrina</taxon>
    </lineage>
</organism>
<dbReference type="GO" id="GO:0006289">
    <property type="term" value="P:nucleotide-excision repair"/>
    <property type="evidence" value="ECO:0007669"/>
    <property type="project" value="TreeGrafter"/>
</dbReference>
<evidence type="ECO:0000256" key="3">
    <source>
        <dbReference type="ARBA" id="ARBA00023242"/>
    </source>
</evidence>
<comment type="similarity">
    <text evidence="2 4">Belongs to the HUS1 family.</text>
</comment>
<evidence type="ECO:0000313" key="6">
    <source>
        <dbReference type="EMBL" id="CCG85051.1"/>
    </source>
</evidence>
<dbReference type="eggNOG" id="KOG3999">
    <property type="taxonomic scope" value="Eukaryota"/>
</dbReference>
<dbReference type="GO" id="GO:0035861">
    <property type="term" value="C:site of double-strand break"/>
    <property type="evidence" value="ECO:0007669"/>
    <property type="project" value="TreeGrafter"/>
</dbReference>
<evidence type="ECO:0000256" key="1">
    <source>
        <dbReference type="ARBA" id="ARBA00004123"/>
    </source>
</evidence>
<dbReference type="GO" id="GO:0031573">
    <property type="term" value="P:mitotic intra-S DNA damage checkpoint signaling"/>
    <property type="evidence" value="ECO:0007669"/>
    <property type="project" value="TreeGrafter"/>
</dbReference>
<gene>
    <name evidence="6" type="ORF">TAPDE_005632</name>
</gene>
<dbReference type="GO" id="GO:0030896">
    <property type="term" value="C:checkpoint clamp complex"/>
    <property type="evidence" value="ECO:0007669"/>
    <property type="project" value="InterPro"/>
</dbReference>
<dbReference type="VEuPathDB" id="FungiDB:TAPDE_005632"/>
<protein>
    <recommendedName>
        <fullName evidence="4">Checkpoint protein</fullName>
    </recommendedName>
</protein>
<evidence type="ECO:0000256" key="4">
    <source>
        <dbReference type="PIRNR" id="PIRNR011312"/>
    </source>
</evidence>
<dbReference type="OrthoDB" id="419537at2759"/>
<dbReference type="GO" id="GO:0005730">
    <property type="term" value="C:nucleolus"/>
    <property type="evidence" value="ECO:0007669"/>
    <property type="project" value="InterPro"/>
</dbReference>
<dbReference type="EMBL" id="CAHR02000408">
    <property type="protein sequence ID" value="CCG85051.1"/>
    <property type="molecule type" value="Genomic_DNA"/>
</dbReference>
<dbReference type="GO" id="GO:0000724">
    <property type="term" value="P:double-strand break repair via homologous recombination"/>
    <property type="evidence" value="ECO:0007669"/>
    <property type="project" value="TreeGrafter"/>
</dbReference>
<proteinExistence type="inferred from homology"/>
<keyword evidence="7" id="KW-1185">Reference proteome</keyword>
<feature type="region of interest" description="Disordered" evidence="5">
    <location>
        <begin position="202"/>
        <end position="221"/>
    </location>
</feature>
<sequence>MKFKSTIVDIPTLTKISQSLALLSKQAWIRLTPDRVHFIVQPLRTQVYVEIDKESMFTSYIIESNAENVINLELNVDSLGRLLRNLADTGQVSMKLTKRDRYPMLSFSTQYFGKQGGNNTVTHDLHVRVLSSAFIAQVSEPIMPVPDVIVLLPALAHLSQISAPLRSLSDKLVLRGNMNGEFAIGIRTPAVSTSTLFQNLTNPQLGADEPGQQQDEGEAQPAQARDKMAFCTLKVDAKDWCNLLRIGSVAKRAIACFCEGHALVLYVYLSEDEDAHNSVITYYIATFQE</sequence>
<dbReference type="Proteomes" id="UP000013776">
    <property type="component" value="Unassembled WGS sequence"/>
</dbReference>
<dbReference type="PANTHER" id="PTHR12900">
    <property type="entry name" value="MITOTIC AND DNA DAMAGE CHECKPOINT PROTEIN HUS1"/>
    <property type="match status" value="1"/>
</dbReference>
<dbReference type="PIRSF" id="PIRSF011312">
    <property type="entry name" value="Cell_cycle_HUS1"/>
    <property type="match status" value="1"/>
</dbReference>
<dbReference type="PANTHER" id="PTHR12900:SF0">
    <property type="entry name" value="CHECKPOINT PROTEIN"/>
    <property type="match status" value="1"/>
</dbReference>
<dbReference type="Gene3D" id="3.70.10.10">
    <property type="match status" value="1"/>
</dbReference>
<dbReference type="InterPro" id="IPR016580">
    <property type="entry name" value="HUS1"/>
</dbReference>
<dbReference type="Pfam" id="PF04005">
    <property type="entry name" value="Hus1"/>
    <property type="match status" value="1"/>
</dbReference>
<dbReference type="AlphaFoldDB" id="R4XGX8"/>
<dbReference type="GO" id="GO:0033314">
    <property type="term" value="P:mitotic DNA replication checkpoint signaling"/>
    <property type="evidence" value="ECO:0007669"/>
    <property type="project" value="TreeGrafter"/>
</dbReference>
<evidence type="ECO:0000313" key="7">
    <source>
        <dbReference type="Proteomes" id="UP000013776"/>
    </source>
</evidence>
<dbReference type="InterPro" id="IPR007150">
    <property type="entry name" value="HUS1/Mec3"/>
</dbReference>
<comment type="caution">
    <text evidence="6">The sequence shown here is derived from an EMBL/GenBank/DDBJ whole genome shotgun (WGS) entry which is preliminary data.</text>
</comment>